<dbReference type="RefSeq" id="WP_244746530.1">
    <property type="nucleotide sequence ID" value="NZ_CP095071.1"/>
</dbReference>
<gene>
    <name evidence="1" type="ORF">MUN87_04740</name>
</gene>
<reference evidence="1 2" key="1">
    <citation type="submission" date="2022-04" db="EMBL/GenBank/DDBJ databases">
        <title>Gracilibacillus sp. isolated from saltern.</title>
        <authorList>
            <person name="Won M."/>
            <person name="Lee C.-M."/>
            <person name="Woen H.-Y."/>
            <person name="Kwon S.-W."/>
        </authorList>
    </citation>
    <scope>NUCLEOTIDE SEQUENCE [LARGE SCALE GENOMIC DNA]</scope>
    <source>
        <strain evidence="1 2">SSPM10-3</strain>
    </source>
</reference>
<evidence type="ECO:0000313" key="1">
    <source>
        <dbReference type="EMBL" id="UOQ86209.1"/>
    </source>
</evidence>
<proteinExistence type="predicted"/>
<protein>
    <submittedName>
        <fullName evidence="1">Uncharacterized protein</fullName>
    </submittedName>
</protein>
<accession>A0ABY4GPQ2</accession>
<organism evidence="1 2">
    <name type="scientific">Gracilibacillus salinarum</name>
    <dbReference type="NCBI Taxonomy" id="2932255"/>
    <lineage>
        <taxon>Bacteria</taxon>
        <taxon>Bacillati</taxon>
        <taxon>Bacillota</taxon>
        <taxon>Bacilli</taxon>
        <taxon>Bacillales</taxon>
        <taxon>Bacillaceae</taxon>
        <taxon>Gracilibacillus</taxon>
    </lineage>
</organism>
<dbReference type="EMBL" id="CP095071">
    <property type="protein sequence ID" value="UOQ86209.1"/>
    <property type="molecule type" value="Genomic_DNA"/>
</dbReference>
<keyword evidence="2" id="KW-1185">Reference proteome</keyword>
<evidence type="ECO:0000313" key="2">
    <source>
        <dbReference type="Proteomes" id="UP000831537"/>
    </source>
</evidence>
<sequence length="64" mass="7622">MQLREVNRYLHQLDNINRQLATPEARDQKLAQFMTEIEGTKEFAQKDYAMMEIYIQASVARAFR</sequence>
<dbReference type="Proteomes" id="UP000831537">
    <property type="component" value="Chromosome"/>
</dbReference>
<name>A0ABY4GPQ2_9BACI</name>